<dbReference type="PROSITE" id="PS00636">
    <property type="entry name" value="DNAJ_1"/>
    <property type="match status" value="1"/>
</dbReference>
<dbReference type="SUPFAM" id="SSF46565">
    <property type="entry name" value="Chaperone J-domain"/>
    <property type="match status" value="1"/>
</dbReference>
<dbReference type="CDD" id="cd06257">
    <property type="entry name" value="DnaJ"/>
    <property type="match status" value="1"/>
</dbReference>
<keyword evidence="2 8" id="KW-0677">Repeat</keyword>
<dbReference type="InterPro" id="IPR001623">
    <property type="entry name" value="DnaJ_domain"/>
</dbReference>
<dbReference type="Pfam" id="PF00684">
    <property type="entry name" value="DnaJ_CXXCXGXG"/>
    <property type="match status" value="1"/>
</dbReference>
<keyword evidence="4 8" id="KW-0862">Zinc</keyword>
<feature type="binding site" evidence="8">
    <location>
        <position position="187"/>
    </location>
    <ligand>
        <name>Zn(2+)</name>
        <dbReference type="ChEBI" id="CHEBI:29105"/>
        <label>2</label>
    </ligand>
</feature>
<comment type="cofactor">
    <cofactor evidence="8">
        <name>Zn(2+)</name>
        <dbReference type="ChEBI" id="CHEBI:29105"/>
    </cofactor>
    <text evidence="8">Binds 2 Zn(2+) ions per monomer.</text>
</comment>
<comment type="function">
    <text evidence="8">Participates actively in the response to hyperosmotic and heat shock by preventing the aggregation of stress-denatured proteins and by disaggregating proteins, also in an autonomous, DnaK-independent fashion. Unfolded proteins bind initially to DnaJ; upon interaction with the DnaJ-bound protein, DnaK hydrolyzes its bound ATP, resulting in the formation of a stable complex. GrpE releases ADP from DnaK; ATP binding to DnaK triggers the release of the substrate protein, thus completing the reaction cycle. Several rounds of ATP-dependent interactions between DnaJ, DnaK and GrpE are required for fully efficient folding. Also involved, together with DnaK and GrpE, in the DNA replication of plasmids through activation of initiation proteins.</text>
</comment>
<feature type="binding site" evidence="8">
    <location>
        <position position="170"/>
    </location>
    <ligand>
        <name>Zn(2+)</name>
        <dbReference type="ChEBI" id="CHEBI:29105"/>
        <label>1</label>
    </ligand>
</feature>
<keyword evidence="3 8" id="KW-0863">Zinc-finger</keyword>
<keyword evidence="5 8" id="KW-0143">Chaperone</keyword>
<dbReference type="AlphaFoldDB" id="A0A1F6G7X3"/>
<feature type="binding site" evidence="8">
    <location>
        <position position="210"/>
    </location>
    <ligand>
        <name>Zn(2+)</name>
        <dbReference type="ChEBI" id="CHEBI:29105"/>
        <label>2</label>
    </ligand>
</feature>
<protein>
    <recommendedName>
        <fullName evidence="7 8">Chaperone protein DnaJ</fullName>
    </recommendedName>
</protein>
<dbReference type="FunFam" id="2.10.230.10:FF:000002">
    <property type="entry name" value="Molecular chaperone DnaJ"/>
    <property type="match status" value="1"/>
</dbReference>
<dbReference type="InterPro" id="IPR012724">
    <property type="entry name" value="DnaJ"/>
</dbReference>
<comment type="subcellular location">
    <subcellularLocation>
        <location evidence="8">Cytoplasm</location>
    </subcellularLocation>
</comment>
<dbReference type="SUPFAM" id="SSF57938">
    <property type="entry name" value="DnaJ/Hsp40 cysteine-rich domain"/>
    <property type="match status" value="1"/>
</dbReference>
<dbReference type="Proteomes" id="UP000176867">
    <property type="component" value="Unassembled WGS sequence"/>
</dbReference>
<gene>
    <name evidence="8" type="primary">dnaJ</name>
    <name evidence="13" type="ORF">A2609_02780</name>
</gene>
<comment type="subunit">
    <text evidence="8">Homodimer.</text>
</comment>
<feature type="domain" description="CR-type" evidence="12">
    <location>
        <begin position="154"/>
        <end position="236"/>
    </location>
</feature>
<evidence type="ECO:0000256" key="10">
    <source>
        <dbReference type="SAM" id="MobiDB-lite"/>
    </source>
</evidence>
<dbReference type="EMBL" id="MFMU01000001">
    <property type="protein sequence ID" value="OGG94209.1"/>
    <property type="molecule type" value="Genomic_DNA"/>
</dbReference>
<dbReference type="Gene3D" id="2.60.260.20">
    <property type="entry name" value="Urease metallochaperone UreE, N-terminal domain"/>
    <property type="match status" value="2"/>
</dbReference>
<dbReference type="CDD" id="cd10747">
    <property type="entry name" value="DnaJ_C"/>
    <property type="match status" value="1"/>
</dbReference>
<name>A0A1F6G7X3_9BACT</name>
<dbReference type="InterPro" id="IPR002939">
    <property type="entry name" value="DnaJ_C"/>
</dbReference>
<dbReference type="PANTHER" id="PTHR43096:SF52">
    <property type="entry name" value="DNAJ HOMOLOG 1, MITOCHONDRIAL-RELATED"/>
    <property type="match status" value="1"/>
</dbReference>
<dbReference type="GO" id="GO:0008270">
    <property type="term" value="F:zinc ion binding"/>
    <property type="evidence" value="ECO:0007669"/>
    <property type="project" value="UniProtKB-UniRule"/>
</dbReference>
<feature type="repeat" description="CXXCXGXG motif" evidence="8">
    <location>
        <begin position="210"/>
        <end position="217"/>
    </location>
</feature>
<keyword evidence="8" id="KW-0963">Cytoplasm</keyword>
<dbReference type="SMART" id="SM00271">
    <property type="entry name" value="DnaJ"/>
    <property type="match status" value="1"/>
</dbReference>
<dbReference type="SUPFAM" id="SSF49493">
    <property type="entry name" value="HSP40/DnaJ peptide-binding domain"/>
    <property type="match status" value="2"/>
</dbReference>
<evidence type="ECO:0000256" key="7">
    <source>
        <dbReference type="ARBA" id="ARBA00067609"/>
    </source>
</evidence>
<feature type="repeat" description="CXXCXGXG motif" evidence="8">
    <location>
        <begin position="167"/>
        <end position="174"/>
    </location>
</feature>
<dbReference type="InterPro" id="IPR036869">
    <property type="entry name" value="J_dom_sf"/>
</dbReference>
<dbReference type="Pfam" id="PF00226">
    <property type="entry name" value="DnaJ"/>
    <property type="match status" value="1"/>
</dbReference>
<dbReference type="GO" id="GO:0006260">
    <property type="term" value="P:DNA replication"/>
    <property type="evidence" value="ECO:0007669"/>
    <property type="project" value="UniProtKB-KW"/>
</dbReference>
<feature type="region of interest" description="Disordered" evidence="10">
    <location>
        <begin position="69"/>
        <end position="94"/>
    </location>
</feature>
<dbReference type="PROSITE" id="PS51188">
    <property type="entry name" value="ZF_CR"/>
    <property type="match status" value="1"/>
</dbReference>
<feature type="binding site" evidence="8">
    <location>
        <position position="167"/>
    </location>
    <ligand>
        <name>Zn(2+)</name>
        <dbReference type="ChEBI" id="CHEBI:29105"/>
        <label>1</label>
    </ligand>
</feature>
<evidence type="ECO:0000256" key="6">
    <source>
        <dbReference type="ARBA" id="ARBA00061004"/>
    </source>
</evidence>
<evidence type="ECO:0000313" key="13">
    <source>
        <dbReference type="EMBL" id="OGG94209.1"/>
    </source>
</evidence>
<reference evidence="13 14" key="1">
    <citation type="journal article" date="2016" name="Nat. Commun.">
        <title>Thousands of microbial genomes shed light on interconnected biogeochemical processes in an aquifer system.</title>
        <authorList>
            <person name="Anantharaman K."/>
            <person name="Brown C.T."/>
            <person name="Hug L.A."/>
            <person name="Sharon I."/>
            <person name="Castelle C.J."/>
            <person name="Probst A.J."/>
            <person name="Thomas B.C."/>
            <person name="Singh A."/>
            <person name="Wilkins M.J."/>
            <person name="Karaoz U."/>
            <person name="Brodie E.L."/>
            <person name="Williams K.H."/>
            <person name="Hubbard S.S."/>
            <person name="Banfield J.F."/>
        </authorList>
    </citation>
    <scope>NUCLEOTIDE SEQUENCE [LARGE SCALE GENOMIC DNA]</scope>
</reference>
<dbReference type="PROSITE" id="PS50076">
    <property type="entry name" value="DNAJ_2"/>
    <property type="match status" value="1"/>
</dbReference>
<feature type="binding site" evidence="8">
    <location>
        <position position="213"/>
    </location>
    <ligand>
        <name>Zn(2+)</name>
        <dbReference type="ChEBI" id="CHEBI:29105"/>
        <label>2</label>
    </ligand>
</feature>
<feature type="binding site" evidence="8">
    <location>
        <position position="184"/>
    </location>
    <ligand>
        <name>Zn(2+)</name>
        <dbReference type="ChEBI" id="CHEBI:29105"/>
        <label>2</label>
    </ligand>
</feature>
<evidence type="ECO:0000256" key="1">
    <source>
        <dbReference type="ARBA" id="ARBA00022723"/>
    </source>
</evidence>
<evidence type="ECO:0000256" key="4">
    <source>
        <dbReference type="ARBA" id="ARBA00022833"/>
    </source>
</evidence>
<dbReference type="HAMAP" id="MF_01152">
    <property type="entry name" value="DnaJ"/>
    <property type="match status" value="1"/>
</dbReference>
<evidence type="ECO:0000313" key="14">
    <source>
        <dbReference type="Proteomes" id="UP000176867"/>
    </source>
</evidence>
<organism evidence="13 14">
    <name type="scientific">Candidatus Kaiserbacteria bacterium RIFOXYD1_FULL_47_14</name>
    <dbReference type="NCBI Taxonomy" id="1798533"/>
    <lineage>
        <taxon>Bacteria</taxon>
        <taxon>Candidatus Kaiseribacteriota</taxon>
    </lineage>
</organism>
<dbReference type="GO" id="GO:0005737">
    <property type="term" value="C:cytoplasm"/>
    <property type="evidence" value="ECO:0007669"/>
    <property type="project" value="UniProtKB-SubCell"/>
</dbReference>
<evidence type="ECO:0000256" key="5">
    <source>
        <dbReference type="ARBA" id="ARBA00023186"/>
    </source>
</evidence>
<accession>A0A1F6G7X3</accession>
<dbReference type="GO" id="GO:0051082">
    <property type="term" value="F:unfolded protein binding"/>
    <property type="evidence" value="ECO:0007669"/>
    <property type="project" value="UniProtKB-UniRule"/>
</dbReference>
<comment type="domain">
    <text evidence="8">The J domain is necessary and sufficient to stimulate DnaK ATPase activity. Zinc center 1 plays an important role in the autonomous, DnaK-independent chaperone activity of DnaJ. Zinc center 2 is essential for interaction with DnaK and for DnaJ activity.</text>
</comment>
<comment type="similarity">
    <text evidence="6 8">Belongs to the DnaJ family.</text>
</comment>
<evidence type="ECO:0000259" key="11">
    <source>
        <dbReference type="PROSITE" id="PS50076"/>
    </source>
</evidence>
<evidence type="ECO:0000259" key="12">
    <source>
        <dbReference type="PROSITE" id="PS51188"/>
    </source>
</evidence>
<dbReference type="GO" id="GO:0031072">
    <property type="term" value="F:heat shock protein binding"/>
    <property type="evidence" value="ECO:0007669"/>
    <property type="project" value="InterPro"/>
</dbReference>
<dbReference type="InterPro" id="IPR036410">
    <property type="entry name" value="HSP_DnaJ_Cys-rich_dom_sf"/>
</dbReference>
<feature type="zinc finger region" description="CR-type" evidence="9">
    <location>
        <begin position="154"/>
        <end position="236"/>
    </location>
</feature>
<keyword evidence="8" id="KW-0346">Stress response</keyword>
<sequence length="374" mass="40386">MTKDYYNVLGIDKKATKDDIKKAFRKLAHKYHPDKGGTDESKFKEITEAYSILSDDKKRREYDTYGQAFAGGFDPSRNSGQAGSRQAGGQGNPFGGFDFSGFQQGFGQGGVDFDLGDIFGDIFGGTRGGSPRATARGRDISIDLEVSFKDAVFGTSRNVLIAKVSTCELCKGSGAKPGTQTETCKTCNGSGRIHETRNSILGQFTSARVCTVCDGTGKIPKEKCLECKGQGVRRKQEEIHINIPAGIDNGEMIRLPQQGEAIKTGIAGDLYAKIHVKAHPVFRREGSNLVMNLPVKVTDALLGTIASIETLEGKTLEVKIPPMKRAEELLRIAGKGIPVEGIRGDLIMHLEVALPSKLSSKAKKSVEELKIEGL</sequence>
<dbReference type="Gene3D" id="1.10.287.110">
    <property type="entry name" value="DnaJ domain"/>
    <property type="match status" value="1"/>
</dbReference>
<feature type="binding site" evidence="8">
    <location>
        <position position="224"/>
    </location>
    <ligand>
        <name>Zn(2+)</name>
        <dbReference type="ChEBI" id="CHEBI:29105"/>
        <label>1</label>
    </ligand>
</feature>
<dbReference type="PRINTS" id="PR00625">
    <property type="entry name" value="JDOMAIN"/>
</dbReference>
<dbReference type="InterPro" id="IPR008971">
    <property type="entry name" value="HSP40/DnaJ_pept-bd"/>
</dbReference>
<dbReference type="Pfam" id="PF01556">
    <property type="entry name" value="DnaJ_C"/>
    <property type="match status" value="1"/>
</dbReference>
<dbReference type="GO" id="GO:0005524">
    <property type="term" value="F:ATP binding"/>
    <property type="evidence" value="ECO:0007669"/>
    <property type="project" value="InterPro"/>
</dbReference>
<proteinExistence type="inferred from homology"/>
<dbReference type="InterPro" id="IPR001305">
    <property type="entry name" value="HSP_DnaJ_Cys-rich_dom"/>
</dbReference>
<feature type="repeat" description="CXXCXGXG motif" evidence="8">
    <location>
        <begin position="224"/>
        <end position="231"/>
    </location>
</feature>
<feature type="repeat" description="CXXCXGXG motif" evidence="8">
    <location>
        <begin position="184"/>
        <end position="191"/>
    </location>
</feature>
<dbReference type="GO" id="GO:0042026">
    <property type="term" value="P:protein refolding"/>
    <property type="evidence" value="ECO:0007669"/>
    <property type="project" value="TreeGrafter"/>
</dbReference>
<dbReference type="FunFam" id="2.60.260.20:FF:000013">
    <property type="entry name" value="DnaJ subfamily B member 11"/>
    <property type="match status" value="1"/>
</dbReference>
<dbReference type="Gene3D" id="2.10.230.10">
    <property type="entry name" value="Heat shock protein DnaJ, cysteine-rich domain"/>
    <property type="match status" value="1"/>
</dbReference>
<feature type="domain" description="J" evidence="11">
    <location>
        <begin position="4"/>
        <end position="66"/>
    </location>
</feature>
<dbReference type="CDD" id="cd10719">
    <property type="entry name" value="DnaJ_zf"/>
    <property type="match status" value="1"/>
</dbReference>
<evidence type="ECO:0000256" key="9">
    <source>
        <dbReference type="PROSITE-ProRule" id="PRU00546"/>
    </source>
</evidence>
<comment type="caution">
    <text evidence="13">The sequence shown here is derived from an EMBL/GenBank/DDBJ whole genome shotgun (WGS) entry which is preliminary data.</text>
</comment>
<dbReference type="InterPro" id="IPR018253">
    <property type="entry name" value="DnaJ_domain_CS"/>
</dbReference>
<evidence type="ECO:0000256" key="3">
    <source>
        <dbReference type="ARBA" id="ARBA00022771"/>
    </source>
</evidence>
<evidence type="ECO:0000256" key="2">
    <source>
        <dbReference type="ARBA" id="ARBA00022737"/>
    </source>
</evidence>
<dbReference type="STRING" id="1798533.A2609_02780"/>
<keyword evidence="1 8" id="KW-0479">Metal-binding</keyword>
<dbReference type="GO" id="GO:0009408">
    <property type="term" value="P:response to heat"/>
    <property type="evidence" value="ECO:0007669"/>
    <property type="project" value="InterPro"/>
</dbReference>
<evidence type="ECO:0000256" key="8">
    <source>
        <dbReference type="HAMAP-Rule" id="MF_01152"/>
    </source>
</evidence>
<dbReference type="PANTHER" id="PTHR43096">
    <property type="entry name" value="DNAJ HOMOLOG 1, MITOCHONDRIAL-RELATED"/>
    <property type="match status" value="1"/>
</dbReference>
<keyword evidence="8" id="KW-0235">DNA replication</keyword>
<feature type="binding site" evidence="8">
    <location>
        <position position="227"/>
    </location>
    <ligand>
        <name>Zn(2+)</name>
        <dbReference type="ChEBI" id="CHEBI:29105"/>
        <label>1</label>
    </ligand>
</feature>